<dbReference type="AlphaFoldDB" id="A0A6G0XSY2"/>
<organism evidence="7 8">
    <name type="scientific">Aphanomyces euteiches</name>
    <dbReference type="NCBI Taxonomy" id="100861"/>
    <lineage>
        <taxon>Eukaryota</taxon>
        <taxon>Sar</taxon>
        <taxon>Stramenopiles</taxon>
        <taxon>Oomycota</taxon>
        <taxon>Saprolegniomycetes</taxon>
        <taxon>Saprolegniales</taxon>
        <taxon>Verrucalvaceae</taxon>
        <taxon>Aphanomyces</taxon>
    </lineage>
</organism>
<comment type="caution">
    <text evidence="7">The sequence shown here is derived from an EMBL/GenBank/DDBJ whole genome shotgun (WGS) entry which is preliminary data.</text>
</comment>
<dbReference type="Gene3D" id="1.20.120.980">
    <property type="entry name" value="Serine carboxypeptidase S28, SKS domain"/>
    <property type="match status" value="1"/>
</dbReference>
<keyword evidence="3 6" id="KW-0732">Signal</keyword>
<dbReference type="Gene3D" id="3.40.50.1820">
    <property type="entry name" value="alpha/beta hydrolase"/>
    <property type="match status" value="1"/>
</dbReference>
<evidence type="ECO:0000256" key="4">
    <source>
        <dbReference type="ARBA" id="ARBA00022801"/>
    </source>
</evidence>
<dbReference type="PANTHER" id="PTHR11010:SF117">
    <property type="entry name" value="SERINE PROTEASE 16"/>
    <property type="match status" value="1"/>
</dbReference>
<keyword evidence="8" id="KW-1185">Reference proteome</keyword>
<accession>A0A6G0XSY2</accession>
<evidence type="ECO:0000313" key="8">
    <source>
        <dbReference type="Proteomes" id="UP000481153"/>
    </source>
</evidence>
<dbReference type="GO" id="GO:0006508">
    <property type="term" value="P:proteolysis"/>
    <property type="evidence" value="ECO:0007669"/>
    <property type="project" value="UniProtKB-KW"/>
</dbReference>
<comment type="similarity">
    <text evidence="1">Belongs to the peptidase S28 family.</text>
</comment>
<dbReference type="GO" id="GO:0008239">
    <property type="term" value="F:dipeptidyl-peptidase activity"/>
    <property type="evidence" value="ECO:0007669"/>
    <property type="project" value="TreeGrafter"/>
</dbReference>
<dbReference type="InterPro" id="IPR008758">
    <property type="entry name" value="Peptidase_S28"/>
</dbReference>
<dbReference type="VEuPathDB" id="FungiDB:AeMF1_004825"/>
<evidence type="ECO:0000256" key="2">
    <source>
        <dbReference type="ARBA" id="ARBA00022670"/>
    </source>
</evidence>
<dbReference type="PANTHER" id="PTHR11010">
    <property type="entry name" value="PROTEASE S28 PRO-X CARBOXYPEPTIDASE-RELATED"/>
    <property type="match status" value="1"/>
</dbReference>
<evidence type="ECO:0000256" key="3">
    <source>
        <dbReference type="ARBA" id="ARBA00022729"/>
    </source>
</evidence>
<dbReference type="SUPFAM" id="SSF53474">
    <property type="entry name" value="alpha/beta-Hydrolases"/>
    <property type="match status" value="1"/>
</dbReference>
<keyword evidence="5" id="KW-0325">Glycoprotein</keyword>
<dbReference type="InterPro" id="IPR042269">
    <property type="entry name" value="Ser_carbopepase_S28_SKS"/>
</dbReference>
<evidence type="ECO:0000256" key="1">
    <source>
        <dbReference type="ARBA" id="ARBA00011079"/>
    </source>
</evidence>
<dbReference type="Proteomes" id="UP000481153">
    <property type="component" value="Unassembled WGS sequence"/>
</dbReference>
<dbReference type="GO" id="GO:0070008">
    <property type="term" value="F:serine-type exopeptidase activity"/>
    <property type="evidence" value="ECO:0007669"/>
    <property type="project" value="InterPro"/>
</dbReference>
<evidence type="ECO:0000256" key="6">
    <source>
        <dbReference type="SAM" id="SignalP"/>
    </source>
</evidence>
<dbReference type="InterPro" id="IPR029058">
    <property type="entry name" value="AB_hydrolase_fold"/>
</dbReference>
<sequence>MVRVFALSALAAIAAASKFTNHFDINKLIQQNTEAVTAGVPEEWFEQQKLDHTDKANNQVWKQRFFTNDEFYGGDGFPVFVYINGENVAANTTVKSTNLFMNVLAKKHKALIVSLEHRFYGKSQPKGDFTVESLKYLTAEQALNDLAYFQDHLTAKRKLVNAKWVAFGGSYPGMLAAWAKYKFNDRFVGSVASSGPIDAQVDFYQYADKVEFGLRSVGGEACTNAVKESLQALDALVGSTKAEDVTKLQSVFPTCTPIATDDERMVLESYIYFPFEGVAQSNDYATYTLKNVCEDFTVAGKTPLEKITAWNKKQYGDAECYDINFDDNWLDSSVTSTAVDTVGINRQWTWQTCNEFGFGQNSASSKGIFGNLKYVTAERSLLKVCKGAYNVTDVEARVQAIRKMYGALKIDVPNVIFPTGTYDGWAALAPSNATGVVNPTSEVVDIDGTSHCGDMRAPKATDSGPLVWAHQRVEAGVDRFLRDKC</sequence>
<name>A0A6G0XSY2_9STRA</name>
<proteinExistence type="inferred from homology"/>
<reference evidence="7 8" key="1">
    <citation type="submission" date="2019-07" db="EMBL/GenBank/DDBJ databases">
        <title>Genomics analysis of Aphanomyces spp. identifies a new class of oomycete effector associated with host adaptation.</title>
        <authorList>
            <person name="Gaulin E."/>
        </authorList>
    </citation>
    <scope>NUCLEOTIDE SEQUENCE [LARGE SCALE GENOMIC DNA]</scope>
    <source>
        <strain evidence="7 8">ATCC 201684</strain>
    </source>
</reference>
<dbReference type="Pfam" id="PF05577">
    <property type="entry name" value="Peptidase_S28"/>
    <property type="match status" value="1"/>
</dbReference>
<gene>
    <name evidence="7" type="ORF">Ae201684_001690</name>
</gene>
<dbReference type="EMBL" id="VJMJ01000013">
    <property type="protein sequence ID" value="KAF0743541.1"/>
    <property type="molecule type" value="Genomic_DNA"/>
</dbReference>
<feature type="chain" id="PRO_5026155405" description="Serine protease" evidence="6">
    <location>
        <begin position="17"/>
        <end position="485"/>
    </location>
</feature>
<keyword evidence="4" id="KW-0378">Hydrolase</keyword>
<feature type="signal peptide" evidence="6">
    <location>
        <begin position="1"/>
        <end position="16"/>
    </location>
</feature>
<protein>
    <recommendedName>
        <fullName evidence="9">Serine protease</fullName>
    </recommendedName>
</protein>
<evidence type="ECO:0000256" key="5">
    <source>
        <dbReference type="ARBA" id="ARBA00023180"/>
    </source>
</evidence>
<evidence type="ECO:0008006" key="9">
    <source>
        <dbReference type="Google" id="ProtNLM"/>
    </source>
</evidence>
<keyword evidence="2" id="KW-0645">Protease</keyword>
<evidence type="ECO:0000313" key="7">
    <source>
        <dbReference type="EMBL" id="KAF0743541.1"/>
    </source>
</evidence>